<keyword evidence="2" id="KW-1185">Reference proteome</keyword>
<feature type="non-terminal residue" evidence="1">
    <location>
        <position position="128"/>
    </location>
</feature>
<name>A0ABV0XQF8_9TELE</name>
<protein>
    <submittedName>
        <fullName evidence="1">Uncharacterized protein</fullName>
    </submittedName>
</protein>
<gene>
    <name evidence="1" type="ORF">AMECASPLE_014383</name>
</gene>
<evidence type="ECO:0000313" key="2">
    <source>
        <dbReference type="Proteomes" id="UP001469553"/>
    </source>
</evidence>
<dbReference type="EMBL" id="JAHRIP010010378">
    <property type="protein sequence ID" value="MEQ2283710.1"/>
    <property type="molecule type" value="Genomic_DNA"/>
</dbReference>
<comment type="caution">
    <text evidence="1">The sequence shown here is derived from an EMBL/GenBank/DDBJ whole genome shotgun (WGS) entry which is preliminary data.</text>
</comment>
<proteinExistence type="predicted"/>
<accession>A0ABV0XQF8</accession>
<organism evidence="1 2">
    <name type="scientific">Ameca splendens</name>
    <dbReference type="NCBI Taxonomy" id="208324"/>
    <lineage>
        <taxon>Eukaryota</taxon>
        <taxon>Metazoa</taxon>
        <taxon>Chordata</taxon>
        <taxon>Craniata</taxon>
        <taxon>Vertebrata</taxon>
        <taxon>Euteleostomi</taxon>
        <taxon>Actinopterygii</taxon>
        <taxon>Neopterygii</taxon>
        <taxon>Teleostei</taxon>
        <taxon>Neoteleostei</taxon>
        <taxon>Acanthomorphata</taxon>
        <taxon>Ovalentaria</taxon>
        <taxon>Atherinomorphae</taxon>
        <taxon>Cyprinodontiformes</taxon>
        <taxon>Goodeidae</taxon>
        <taxon>Ameca</taxon>
    </lineage>
</organism>
<dbReference type="Proteomes" id="UP001469553">
    <property type="component" value="Unassembled WGS sequence"/>
</dbReference>
<reference evidence="1 2" key="1">
    <citation type="submission" date="2021-06" db="EMBL/GenBank/DDBJ databases">
        <authorList>
            <person name="Palmer J.M."/>
        </authorList>
    </citation>
    <scope>NUCLEOTIDE SEQUENCE [LARGE SCALE GENOMIC DNA]</scope>
    <source>
        <strain evidence="1 2">AS_MEX2019</strain>
        <tissue evidence="1">Muscle</tissue>
    </source>
</reference>
<sequence>MRPRLLDSWCTGVVSAEGLELVTESRTLNTEPFPHKYKVTASKTGLHPVKWIKKKKVKVNLQALLYRYAYITSTQYIRMCGGPLRLFARCRSMGIECGQGGLRIDRGPLERCVYWDVEAREGAEDASG</sequence>
<evidence type="ECO:0000313" key="1">
    <source>
        <dbReference type="EMBL" id="MEQ2283710.1"/>
    </source>
</evidence>